<evidence type="ECO:0000313" key="5">
    <source>
        <dbReference type="Proteomes" id="UP000053095"/>
    </source>
</evidence>
<dbReference type="AlphaFoldDB" id="A0A6V8H1Q0"/>
<dbReference type="GO" id="GO:0000172">
    <property type="term" value="C:ribonuclease MRP complex"/>
    <property type="evidence" value="ECO:0007669"/>
    <property type="project" value="TreeGrafter"/>
</dbReference>
<keyword evidence="2" id="KW-0819">tRNA processing</keyword>
<sequence>MVRIKHRYLLIDILHPEPSQIHKLGSSSIPAHLYFHPPTPDTLTSSVLARLLRETISELFGDYGIGKLGGASSGNLIGSSSPFALEYSDLKYLSPATSTAIIRCPRAAYRLVWAALTYLNAIPAPTSSAATKKSDTTMRNAVFRVVRVSGTMRKAEEEAIRRARREIGRTKRENMNHGGVLEGLFGGKDGVAVSQVVGDDEAVFGLDIDHDDDDDDEDSDDED</sequence>
<gene>
    <name evidence="4" type="ORF">TCE0_015r02539</name>
</gene>
<reference evidence="5" key="1">
    <citation type="journal article" date="2015" name="Genome Announc.">
        <title>Draft genome sequence of Talaromyces cellulolyticus strain Y-94, a source of lignocellulosic biomass-degrading enzymes.</title>
        <authorList>
            <person name="Fujii T."/>
            <person name="Koike H."/>
            <person name="Sawayama S."/>
            <person name="Yano S."/>
            <person name="Inoue H."/>
        </authorList>
    </citation>
    <scope>NUCLEOTIDE SEQUENCE [LARGE SCALE GENOMIC DNA]</scope>
    <source>
        <strain evidence="5">Y-94</strain>
    </source>
</reference>
<evidence type="ECO:0000313" key="4">
    <source>
        <dbReference type="EMBL" id="GAM34756.1"/>
    </source>
</evidence>
<evidence type="ECO:0000256" key="1">
    <source>
        <dbReference type="ARBA" id="ARBA00010800"/>
    </source>
</evidence>
<dbReference type="GO" id="GO:0005730">
    <property type="term" value="C:nucleolus"/>
    <property type="evidence" value="ECO:0007669"/>
    <property type="project" value="TreeGrafter"/>
</dbReference>
<dbReference type="GO" id="GO:0033204">
    <property type="term" value="F:ribonuclease P RNA binding"/>
    <property type="evidence" value="ECO:0007669"/>
    <property type="project" value="TreeGrafter"/>
</dbReference>
<dbReference type="InterPro" id="IPR038085">
    <property type="entry name" value="Rnp2-like_sf"/>
</dbReference>
<dbReference type="Gene3D" id="3.30.70.3250">
    <property type="entry name" value="Ribonuclease P, Pop5 subunit"/>
    <property type="match status" value="1"/>
</dbReference>
<dbReference type="GO" id="GO:0030681">
    <property type="term" value="C:multimeric ribonuclease P complex"/>
    <property type="evidence" value="ECO:0007669"/>
    <property type="project" value="TreeGrafter"/>
</dbReference>
<evidence type="ECO:0000256" key="3">
    <source>
        <dbReference type="SAM" id="MobiDB-lite"/>
    </source>
</evidence>
<dbReference type="EMBL" id="DF933811">
    <property type="protein sequence ID" value="GAM34756.1"/>
    <property type="molecule type" value="Genomic_DNA"/>
</dbReference>
<dbReference type="Pfam" id="PF01900">
    <property type="entry name" value="RNase_P_Rpp14"/>
    <property type="match status" value="1"/>
</dbReference>
<organism evidence="4 5">
    <name type="scientific">Talaromyces pinophilus</name>
    <name type="common">Penicillium pinophilum</name>
    <dbReference type="NCBI Taxonomy" id="128442"/>
    <lineage>
        <taxon>Eukaryota</taxon>
        <taxon>Fungi</taxon>
        <taxon>Dikarya</taxon>
        <taxon>Ascomycota</taxon>
        <taxon>Pezizomycotina</taxon>
        <taxon>Eurotiomycetes</taxon>
        <taxon>Eurotiomycetidae</taxon>
        <taxon>Eurotiales</taxon>
        <taxon>Trichocomaceae</taxon>
        <taxon>Talaromyces</taxon>
        <taxon>Talaromyces sect. Talaromyces</taxon>
    </lineage>
</organism>
<protein>
    <submittedName>
        <fullName evidence="4">Uncharacterized protein</fullName>
    </submittedName>
</protein>
<feature type="region of interest" description="Disordered" evidence="3">
    <location>
        <begin position="203"/>
        <end position="223"/>
    </location>
</feature>
<accession>A0A6V8H1Q0</accession>
<proteinExistence type="inferred from homology"/>
<comment type="similarity">
    <text evidence="1">Belongs to the eukaryotic/archaeal RNase P protein component 2 family.</text>
</comment>
<evidence type="ECO:0000256" key="2">
    <source>
        <dbReference type="ARBA" id="ARBA00022694"/>
    </source>
</evidence>
<dbReference type="Proteomes" id="UP000053095">
    <property type="component" value="Unassembled WGS sequence"/>
</dbReference>
<comment type="caution">
    <text evidence="4">The sequence shown here is derived from an EMBL/GenBank/DDBJ whole genome shotgun (WGS) entry which is preliminary data.</text>
</comment>
<feature type="compositionally biased region" description="Acidic residues" evidence="3">
    <location>
        <begin position="209"/>
        <end position="223"/>
    </location>
</feature>
<keyword evidence="5" id="KW-1185">Reference proteome</keyword>
<dbReference type="InterPro" id="IPR002759">
    <property type="entry name" value="Pop5/Rpp14/Rnp2-like"/>
</dbReference>
<dbReference type="PANTHER" id="PTHR15441:SF2">
    <property type="entry name" value="RIBONUCLEASE P_MRP PROTEIN SUBUNIT POP5"/>
    <property type="match status" value="1"/>
</dbReference>
<name>A0A6V8H1Q0_TALPI</name>
<dbReference type="GO" id="GO:0001682">
    <property type="term" value="P:tRNA 5'-leader removal"/>
    <property type="evidence" value="ECO:0007669"/>
    <property type="project" value="InterPro"/>
</dbReference>
<dbReference type="PANTHER" id="PTHR15441">
    <property type="entry name" value="RIBONUCLEASE P PROTEIN SUBUNIT P14"/>
    <property type="match status" value="1"/>
</dbReference>
<dbReference type="SUPFAM" id="SSF160350">
    <property type="entry name" value="Rnp2-like"/>
    <property type="match status" value="1"/>
</dbReference>